<dbReference type="SUPFAM" id="SSF102114">
    <property type="entry name" value="Radical SAM enzymes"/>
    <property type="match status" value="1"/>
</dbReference>
<keyword evidence="2" id="KW-0479">Metal-binding</keyword>
<dbReference type="InterPro" id="IPR007197">
    <property type="entry name" value="rSAM"/>
</dbReference>
<dbReference type="GO" id="GO:0051536">
    <property type="term" value="F:iron-sulfur cluster binding"/>
    <property type="evidence" value="ECO:0007669"/>
    <property type="project" value="UniProtKB-KW"/>
</dbReference>
<dbReference type="InterPro" id="IPR050377">
    <property type="entry name" value="Radical_SAM_PqqE_MftC-like"/>
</dbReference>
<proteinExistence type="predicted"/>
<dbReference type="SFLD" id="SFLDG01067">
    <property type="entry name" value="SPASM/twitch_domain_containing"/>
    <property type="match status" value="1"/>
</dbReference>
<accession>A0A0F9NJY5</accession>
<dbReference type="PANTHER" id="PTHR11228">
    <property type="entry name" value="RADICAL SAM DOMAIN PROTEIN"/>
    <property type="match status" value="1"/>
</dbReference>
<evidence type="ECO:0000313" key="6">
    <source>
        <dbReference type="EMBL" id="KKN12287.1"/>
    </source>
</evidence>
<evidence type="ECO:0000256" key="4">
    <source>
        <dbReference type="ARBA" id="ARBA00023014"/>
    </source>
</evidence>
<dbReference type="SFLD" id="SFLDS00029">
    <property type="entry name" value="Radical_SAM"/>
    <property type="match status" value="1"/>
</dbReference>
<dbReference type="GO" id="GO:0046872">
    <property type="term" value="F:metal ion binding"/>
    <property type="evidence" value="ECO:0007669"/>
    <property type="project" value="UniProtKB-KW"/>
</dbReference>
<dbReference type="Pfam" id="PF04055">
    <property type="entry name" value="Radical_SAM"/>
    <property type="match status" value="1"/>
</dbReference>
<dbReference type="GO" id="GO:0003824">
    <property type="term" value="F:catalytic activity"/>
    <property type="evidence" value="ECO:0007669"/>
    <property type="project" value="InterPro"/>
</dbReference>
<keyword evidence="1" id="KW-0949">S-adenosyl-L-methionine</keyword>
<feature type="domain" description="Radical SAM core" evidence="5">
    <location>
        <begin position="22"/>
        <end position="221"/>
    </location>
</feature>
<evidence type="ECO:0000256" key="1">
    <source>
        <dbReference type="ARBA" id="ARBA00022691"/>
    </source>
</evidence>
<dbReference type="GO" id="GO:0006783">
    <property type="term" value="P:heme biosynthetic process"/>
    <property type="evidence" value="ECO:0007669"/>
    <property type="project" value="TreeGrafter"/>
</dbReference>
<keyword evidence="4" id="KW-0411">Iron-sulfur</keyword>
<comment type="caution">
    <text evidence="6">The sequence shown here is derived from an EMBL/GenBank/DDBJ whole genome shotgun (WGS) entry which is preliminary data.</text>
</comment>
<reference evidence="6" key="1">
    <citation type="journal article" date="2015" name="Nature">
        <title>Complex archaea that bridge the gap between prokaryotes and eukaryotes.</title>
        <authorList>
            <person name="Spang A."/>
            <person name="Saw J.H."/>
            <person name="Jorgensen S.L."/>
            <person name="Zaremba-Niedzwiedzka K."/>
            <person name="Martijn J."/>
            <person name="Lind A.E."/>
            <person name="van Eijk R."/>
            <person name="Schleper C."/>
            <person name="Guy L."/>
            <person name="Ettema T.J."/>
        </authorList>
    </citation>
    <scope>NUCLEOTIDE SEQUENCE</scope>
</reference>
<organism evidence="6">
    <name type="scientific">marine sediment metagenome</name>
    <dbReference type="NCBI Taxonomy" id="412755"/>
    <lineage>
        <taxon>unclassified sequences</taxon>
        <taxon>metagenomes</taxon>
        <taxon>ecological metagenomes</taxon>
    </lineage>
</organism>
<dbReference type="AlphaFoldDB" id="A0A0F9NJY5"/>
<evidence type="ECO:0000256" key="3">
    <source>
        <dbReference type="ARBA" id="ARBA00023004"/>
    </source>
</evidence>
<dbReference type="InterPro" id="IPR013785">
    <property type="entry name" value="Aldolase_TIM"/>
</dbReference>
<dbReference type="PANTHER" id="PTHR11228:SF7">
    <property type="entry name" value="PQQA PEPTIDE CYCLASE"/>
    <property type="match status" value="1"/>
</dbReference>
<dbReference type="PROSITE" id="PS51918">
    <property type="entry name" value="RADICAL_SAM"/>
    <property type="match status" value="1"/>
</dbReference>
<protein>
    <recommendedName>
        <fullName evidence="5">Radical SAM core domain-containing protein</fullName>
    </recommendedName>
</protein>
<sequence length="305" mass="34914">MMNAAWYVYLFSYYIKSRLLNIKRPLLAGIKITHLCNLKCRPCPFWRKEKVSLSFLQAKNSFKTLYDFGVRLVIIEGGEPFLWRDNGYDITDVVSEAKKFFFSVGITTNGTFPLQADADIIWVSIDGLRKTHDLIRGKSFDRIMTNIKESTHPKIYAHTTVNKVNQEDMPEMVRFLSPRVKGLTFQFHYPYSGEQDGLMLDTEERKVILEELIMLKKDGFPIANSYACLQALKDNEWRCRPWMIASVEPDGKLTQGCYIKGRGQVSCKECGFSAHTEISLAYSGVIESIKAGKKILLSSGRQVYV</sequence>
<dbReference type="InterPro" id="IPR058240">
    <property type="entry name" value="rSAM_sf"/>
</dbReference>
<name>A0A0F9NJY5_9ZZZZ</name>
<gene>
    <name evidence="6" type="ORF">LCGC14_1017990</name>
</gene>
<evidence type="ECO:0000259" key="5">
    <source>
        <dbReference type="PROSITE" id="PS51918"/>
    </source>
</evidence>
<dbReference type="Gene3D" id="3.20.20.70">
    <property type="entry name" value="Aldolase class I"/>
    <property type="match status" value="1"/>
</dbReference>
<dbReference type="CDD" id="cd01335">
    <property type="entry name" value="Radical_SAM"/>
    <property type="match status" value="1"/>
</dbReference>
<dbReference type="EMBL" id="LAZR01004048">
    <property type="protein sequence ID" value="KKN12287.1"/>
    <property type="molecule type" value="Genomic_DNA"/>
</dbReference>
<evidence type="ECO:0000256" key="2">
    <source>
        <dbReference type="ARBA" id="ARBA00022723"/>
    </source>
</evidence>
<keyword evidence="3" id="KW-0408">Iron</keyword>